<dbReference type="EMBL" id="BGZJ01000001">
    <property type="protein sequence ID" value="GBO93296.1"/>
    <property type="molecule type" value="Genomic_DNA"/>
</dbReference>
<accession>A0A388SAR1</accession>
<organism evidence="1 2">
    <name type="scientific">Mesosutterella multiformis</name>
    <dbReference type="NCBI Taxonomy" id="2259133"/>
    <lineage>
        <taxon>Bacteria</taxon>
        <taxon>Pseudomonadati</taxon>
        <taxon>Pseudomonadota</taxon>
        <taxon>Betaproteobacteria</taxon>
        <taxon>Burkholderiales</taxon>
        <taxon>Sutterellaceae</taxon>
        <taxon>Mesosutterella</taxon>
    </lineage>
</organism>
<protein>
    <recommendedName>
        <fullName evidence="3">DUF1840 domain-containing protein</fullName>
    </recommendedName>
</protein>
<reference evidence="1 2" key="1">
    <citation type="journal article" date="2018" name="Int. J. Syst. Evol. Microbiol.">
        <title>Mesosutterella multiformis gen. nov., sp. nov., a member of the family Sutterellaceae and Sutterella megalosphaeroides sp. nov., isolated from human faeces.</title>
        <authorList>
            <person name="Sakamoto M."/>
            <person name="Ikeyama N."/>
            <person name="Kunihiro T."/>
            <person name="Iino T."/>
            <person name="Yuki M."/>
            <person name="Ohkuma M."/>
        </authorList>
    </citation>
    <scope>NUCLEOTIDE SEQUENCE [LARGE SCALE GENOMIC DNA]</scope>
    <source>
        <strain evidence="1 2">4NBBH2</strain>
    </source>
</reference>
<gene>
    <name evidence="1" type="ORF">MESMUL_06500</name>
</gene>
<accession>A0A401LK48</accession>
<evidence type="ECO:0008006" key="3">
    <source>
        <dbReference type="Google" id="ProtNLM"/>
    </source>
</evidence>
<evidence type="ECO:0000313" key="2">
    <source>
        <dbReference type="Proteomes" id="UP000266091"/>
    </source>
</evidence>
<sequence length="119" mass="13514">MPDTQKQVFKVLGRPCTASGAISPEEAKEWIAILESAISREKADDKKREEDRKARAKRVAESFRTQAVHPASLFDEEEKLEEEDRVQRSHIPLGARAYPLLQLLKAAVEENEMVMWGVP</sequence>
<name>A0A388SAR1_9BURK</name>
<evidence type="ECO:0000313" key="1">
    <source>
        <dbReference type="EMBL" id="GBO93296.1"/>
    </source>
</evidence>
<dbReference type="InterPro" id="IPR014991">
    <property type="entry name" value="DUF1840"/>
</dbReference>
<keyword evidence="2" id="KW-1185">Reference proteome</keyword>
<dbReference type="AlphaFoldDB" id="A0A388SAR1"/>
<dbReference type="Proteomes" id="UP000266091">
    <property type="component" value="Unassembled WGS sequence"/>
</dbReference>
<comment type="caution">
    <text evidence="1">The sequence shown here is derived from an EMBL/GenBank/DDBJ whole genome shotgun (WGS) entry which is preliminary data.</text>
</comment>
<dbReference type="Pfam" id="PF08895">
    <property type="entry name" value="DUF1840"/>
    <property type="match status" value="1"/>
</dbReference>
<proteinExistence type="predicted"/>